<keyword evidence="4 5" id="KW-0961">Cell wall biogenesis/degradation</keyword>
<dbReference type="NCBIfam" id="TIGR00696">
    <property type="entry name" value="wecG_tagA_cpsF"/>
    <property type="match status" value="1"/>
</dbReference>
<evidence type="ECO:0000256" key="1">
    <source>
        <dbReference type="ARBA" id="ARBA00022676"/>
    </source>
</evidence>
<dbReference type="GO" id="GO:0047244">
    <property type="term" value="F:N-acetylglucosaminyldiphosphoundecaprenol N-acetyl-beta-D-mannosaminyltransferase activity"/>
    <property type="evidence" value="ECO:0007669"/>
    <property type="project" value="UniProtKB-UniRule"/>
</dbReference>
<protein>
    <recommendedName>
        <fullName evidence="5">N-acetylglucosaminyldiphosphoundecaprenol N-acetyl-beta-D-mannosaminyltransferase</fullName>
        <ecNumber evidence="5">2.4.1.187</ecNumber>
    </recommendedName>
    <alternativeName>
        <fullName evidence="5">N-acetylmannosaminyltransferase</fullName>
    </alternativeName>
    <alternativeName>
        <fullName evidence="5">UDP-N-acetylmannosamine transferase</fullName>
    </alternativeName>
    <alternativeName>
        <fullName evidence="5">UDP-N-acetylmannosamine:N-acetylglucosaminyl pyrophosphorylundecaprenol N-acetylmannosaminyltransferase</fullName>
    </alternativeName>
</protein>
<dbReference type="eggNOG" id="COG1922">
    <property type="taxonomic scope" value="Bacteria"/>
</dbReference>
<comment type="pathway">
    <text evidence="5">Cell wall biogenesis; teichoic acid biosynthesis.</text>
</comment>
<reference evidence="7" key="1">
    <citation type="submission" date="2007-10" db="EMBL/GenBank/DDBJ databases">
        <title>Complete sequence of chromosome of Desulforudis audaxviator MP104C.</title>
        <authorList>
            <person name="Copeland A."/>
            <person name="Lucas S."/>
            <person name="Lapidus A."/>
            <person name="Barry K."/>
            <person name="Glavina del Rio T."/>
            <person name="Dalin E."/>
            <person name="Tice H."/>
            <person name="Bruce D."/>
            <person name="Pitluck S."/>
            <person name="Lowry S.R."/>
            <person name="Larimer F."/>
            <person name="Land M.L."/>
            <person name="Hauser L."/>
            <person name="Kyrpides N."/>
            <person name="Ivanova N.N."/>
            <person name="Richardson P."/>
        </authorList>
    </citation>
    <scope>NUCLEOTIDE SEQUENCE [LARGE SCALE GENOMIC DNA]</scope>
    <source>
        <strain evidence="7">MP104C</strain>
    </source>
</reference>
<keyword evidence="1 5" id="KW-0328">Glycosyltransferase</keyword>
<dbReference type="GO" id="GO:0071555">
    <property type="term" value="P:cell wall organization"/>
    <property type="evidence" value="ECO:0007669"/>
    <property type="project" value="UniProtKB-KW"/>
</dbReference>
<keyword evidence="7" id="KW-1185">Reference proteome</keyword>
<dbReference type="Pfam" id="PF03808">
    <property type="entry name" value="Glyco_tran_WecG"/>
    <property type="match status" value="1"/>
</dbReference>
<dbReference type="EC" id="2.4.1.187" evidence="5"/>
<dbReference type="InterPro" id="IPR004629">
    <property type="entry name" value="WecG_TagA_CpsF"/>
</dbReference>
<dbReference type="STRING" id="477974.Daud_2098"/>
<dbReference type="AlphaFoldDB" id="B1I6C0"/>
<dbReference type="HAMAP" id="MF_02070">
    <property type="entry name" value="TagA_TarA"/>
    <property type="match status" value="1"/>
</dbReference>
<dbReference type="InterPro" id="IPR034714">
    <property type="entry name" value="TagA_TarA"/>
</dbReference>
<dbReference type="KEGG" id="dau:Daud_2098"/>
<dbReference type="RefSeq" id="WP_012303162.1">
    <property type="nucleotide sequence ID" value="NC_010424.1"/>
</dbReference>
<evidence type="ECO:0000256" key="3">
    <source>
        <dbReference type="ARBA" id="ARBA00022944"/>
    </source>
</evidence>
<keyword evidence="3 5" id="KW-0777">Teichoic acid biosynthesis</keyword>
<dbReference type="GO" id="GO:0019350">
    <property type="term" value="P:teichoic acid biosynthetic process"/>
    <property type="evidence" value="ECO:0007669"/>
    <property type="project" value="UniProtKB-UniRule"/>
</dbReference>
<name>B1I6C0_DESAP</name>
<gene>
    <name evidence="6" type="ordered locus">Daud_2098</name>
</gene>
<dbReference type="HOGENOM" id="CLU_063203_3_1_9"/>
<keyword evidence="2 5" id="KW-0808">Transferase</keyword>
<dbReference type="Proteomes" id="UP000008544">
    <property type="component" value="Chromosome"/>
</dbReference>
<dbReference type="CAZy" id="GT26">
    <property type="family name" value="Glycosyltransferase Family 26"/>
</dbReference>
<organism evidence="6 7">
    <name type="scientific">Desulforudis audaxviator (strain MP104C)</name>
    <dbReference type="NCBI Taxonomy" id="477974"/>
    <lineage>
        <taxon>Bacteria</taxon>
        <taxon>Bacillati</taxon>
        <taxon>Bacillota</taxon>
        <taxon>Clostridia</taxon>
        <taxon>Thermoanaerobacterales</taxon>
        <taxon>Candidatus Desulforudaceae</taxon>
        <taxon>Candidatus Desulforudis</taxon>
    </lineage>
</organism>
<evidence type="ECO:0000256" key="2">
    <source>
        <dbReference type="ARBA" id="ARBA00022679"/>
    </source>
</evidence>
<evidence type="ECO:0000313" key="6">
    <source>
        <dbReference type="EMBL" id="ACA60587.1"/>
    </source>
</evidence>
<dbReference type="UniPathway" id="UPA00632"/>
<sequence length="240" mass="26699">MQTVDILGAPVARLTLDEAAAAVAGFVREGRPRQVITLNPEFLYRAQFEPELMAAVRRADLVTADGVGIVWAARRAGNPVPERVTGIDLLLRLAEEAARHRWRVFLLGSAPGVAEAAARELAVRYPGLVLAGTHHGYFKPEEEPGVVEKVRQSRADILFVALGAPRQELWAARHLEALGVPVVMGVGGSLDVLAGRVRRAPAWMRRLHLEWLGRLLMDPRRWRRQAVLPKFALLVLRRYR</sequence>
<dbReference type="CDD" id="cd06533">
    <property type="entry name" value="Glyco_transf_WecG_TagA"/>
    <property type="match status" value="1"/>
</dbReference>
<accession>B1I6C0</accession>
<evidence type="ECO:0000313" key="7">
    <source>
        <dbReference type="Proteomes" id="UP000008544"/>
    </source>
</evidence>
<proteinExistence type="inferred from homology"/>
<reference evidence="6 7" key="2">
    <citation type="journal article" date="2008" name="Science">
        <title>Environmental genomics reveals a single-species ecosystem deep within Earth.</title>
        <authorList>
            <person name="Chivian D."/>
            <person name="Brodie E.L."/>
            <person name="Alm E.J."/>
            <person name="Culley D.E."/>
            <person name="Dehal P.S."/>
            <person name="Desantis T.Z."/>
            <person name="Gihring T.M."/>
            <person name="Lapidus A."/>
            <person name="Lin L.H."/>
            <person name="Lowry S.R."/>
            <person name="Moser D.P."/>
            <person name="Richardson P.M."/>
            <person name="Southam G."/>
            <person name="Wanger G."/>
            <person name="Pratt L.M."/>
            <person name="Andersen G.L."/>
            <person name="Hazen T.C."/>
            <person name="Brockman F.J."/>
            <person name="Arkin A.P."/>
            <person name="Onstott T.C."/>
        </authorList>
    </citation>
    <scope>NUCLEOTIDE SEQUENCE [LARGE SCALE GENOMIC DNA]</scope>
    <source>
        <strain evidence="6 7">MP104C</strain>
    </source>
</reference>
<evidence type="ECO:0000256" key="4">
    <source>
        <dbReference type="ARBA" id="ARBA00023316"/>
    </source>
</evidence>
<evidence type="ECO:0000256" key="5">
    <source>
        <dbReference type="HAMAP-Rule" id="MF_02070"/>
    </source>
</evidence>
<comment type="catalytic activity">
    <reaction evidence="5">
        <text>UDP-N-acetyl-alpha-D-mannosamine + N-acetyl-alpha-D-glucosaminyl-di-trans,octa-cis-undecaprenyl diphosphate = N-acetyl-beta-D-mannosaminyl-(1-&gt;4)-N-acetyl-alpha-D-glucosaminyl di-trans,octa-cis-undecaprenyl diphosphate + UDP + H(+)</text>
        <dbReference type="Rhea" id="RHEA:16053"/>
        <dbReference type="ChEBI" id="CHEBI:15378"/>
        <dbReference type="ChEBI" id="CHEBI:58223"/>
        <dbReference type="ChEBI" id="CHEBI:62959"/>
        <dbReference type="ChEBI" id="CHEBI:68623"/>
        <dbReference type="ChEBI" id="CHEBI:132210"/>
        <dbReference type="EC" id="2.4.1.187"/>
    </reaction>
</comment>
<dbReference type="PANTHER" id="PTHR34136:SF1">
    <property type="entry name" value="UDP-N-ACETYL-D-MANNOSAMINURONIC ACID TRANSFERASE"/>
    <property type="match status" value="1"/>
</dbReference>
<dbReference type="PANTHER" id="PTHR34136">
    <property type="match status" value="1"/>
</dbReference>
<dbReference type="EMBL" id="CP000860">
    <property type="protein sequence ID" value="ACA60587.1"/>
    <property type="molecule type" value="Genomic_DNA"/>
</dbReference>
<comment type="similarity">
    <text evidence="5">Belongs to the glycosyltransferase 26 family. TagA/TarA subfamily.</text>
</comment>
<comment type="function">
    <text evidence="5">Catalyzes the conversion of GlcNAc-PP-undecaprenol into ManNAc-GlcNAc-PP-undecaprenol, the first committed lipid intermediate in the de novo synthesis of teichoic acid.</text>
</comment>
<dbReference type="OrthoDB" id="9771846at2"/>